<evidence type="ECO:0000256" key="4">
    <source>
        <dbReference type="ARBA" id="ARBA00011019"/>
    </source>
</evidence>
<evidence type="ECO:0000313" key="12">
    <source>
        <dbReference type="EMBL" id="RMZ68401.1"/>
    </source>
</evidence>
<evidence type="ECO:0000256" key="7">
    <source>
        <dbReference type="ARBA" id="ARBA00023235"/>
    </source>
</evidence>
<dbReference type="AlphaFoldDB" id="A0A3M7M1P4"/>
<evidence type="ECO:0000256" key="1">
    <source>
        <dbReference type="ARBA" id="ARBA00000971"/>
    </source>
</evidence>
<name>A0A3M7M1P4_9PLEO</name>
<sequence length="555" mass="59600">MALSNSHNAPVLDRIDKDAGHDFQLPVKRIHDGDDVTFFLGSRAYADIMTFIFQLNTAMIPRKITNNDKDNDNNQESETSATNITFKEFPLNDPSSTTPNLPIIQSLATLLSTLSTTITEAPPDPGPRRFGNVSFRTWHALISDRIPDLLDQHLPASVLSFKSTTTTTTSSVSAKDELSAYLVGSFGSAQRLDYGTGHELSFLAFLAALWKLGAFPDSADGEVERGIVLGVVEPYLALVRRLILTYTLEPAGSHGVWGLDDHSFLPYIFGSAQFSPPIAEPGDVKAEGSLPSAPHPGDVAKASAVERERHRNMYFSAIGFIYDVKKGPFWEHSNILYDVSGVKAGWAKINKVSFFLNTRKVTPDILTKYGIQGMIKMYNAEVLSKFPVVQHFPFGSLFPFTPDPAAKQIQATVHTASQPKASSSSSSSSSSSTTTQPPLRDALADSSAPATTRPLPPSQQQGNATTAAPWAGKNTLRQSHPPGSVLGPRIPGTTTAQGPNVPSGPDQPTKAPWASRTPAPPPPPPGSGTVAPWAKRGGTGGDVQPSTRAPWADKR</sequence>
<keyword evidence="6 10" id="KW-0697">Rotamase</keyword>
<comment type="catalytic activity">
    <reaction evidence="1 10">
        <text>[protein]-peptidylproline (omega=180) = [protein]-peptidylproline (omega=0)</text>
        <dbReference type="Rhea" id="RHEA:16237"/>
        <dbReference type="Rhea" id="RHEA-COMP:10747"/>
        <dbReference type="Rhea" id="RHEA-COMP:10748"/>
        <dbReference type="ChEBI" id="CHEBI:83833"/>
        <dbReference type="ChEBI" id="CHEBI:83834"/>
        <dbReference type="EC" id="5.2.1.8"/>
    </reaction>
</comment>
<evidence type="ECO:0000256" key="11">
    <source>
        <dbReference type="SAM" id="MobiDB-lite"/>
    </source>
</evidence>
<dbReference type="InterPro" id="IPR037218">
    <property type="entry name" value="PTPA_sf"/>
</dbReference>
<feature type="compositionally biased region" description="Polar residues" evidence="11">
    <location>
        <begin position="76"/>
        <end position="85"/>
    </location>
</feature>
<dbReference type="Gene3D" id="1.20.120.1150">
    <property type="match status" value="1"/>
</dbReference>
<comment type="similarity">
    <text evidence="4 10">Belongs to the PTPA-type PPIase family.</text>
</comment>
<evidence type="ECO:0000256" key="8">
    <source>
        <dbReference type="ARBA" id="ARBA00023242"/>
    </source>
</evidence>
<dbReference type="PANTHER" id="PTHR10012">
    <property type="entry name" value="SERINE/THREONINE-PROTEIN PHOSPHATASE 2A REGULATORY SUBUNIT B"/>
    <property type="match status" value="1"/>
</dbReference>
<keyword evidence="13" id="KW-1185">Reference proteome</keyword>
<keyword evidence="7 10" id="KW-0413">Isomerase</keyword>
<keyword evidence="5 10" id="KW-0963">Cytoplasm</keyword>
<dbReference type="PANTHER" id="PTHR10012:SF3">
    <property type="entry name" value="SERINE_THREONINE-PROTEIN PHOSPHATASE 2A ACTIVATOR 1"/>
    <property type="match status" value="1"/>
</dbReference>
<dbReference type="FunFam" id="1.20.120.1150:FF:000003">
    <property type="entry name" value="Serine/threonine-protein phosphatase 2A activator"/>
    <property type="match status" value="1"/>
</dbReference>
<dbReference type="InterPro" id="IPR004327">
    <property type="entry name" value="Phstyr_phstse_ac"/>
</dbReference>
<protein>
    <recommendedName>
        <fullName evidence="10">Serine/threonine-protein phosphatase 2A activator</fullName>
        <ecNumber evidence="10">5.2.1.8</ecNumber>
    </recommendedName>
    <alternativeName>
        <fullName evidence="10">Phosphotyrosyl phosphatase activator</fullName>
    </alternativeName>
</protein>
<dbReference type="EC" id="5.2.1.8" evidence="10"/>
<dbReference type="GO" id="GO:0005737">
    <property type="term" value="C:cytoplasm"/>
    <property type="evidence" value="ECO:0007669"/>
    <property type="project" value="UniProtKB-SubCell"/>
</dbReference>
<dbReference type="InterPro" id="IPR043170">
    <property type="entry name" value="PTPA_C_lid"/>
</dbReference>
<accession>A0A3M7M1P4</accession>
<organism evidence="12 13">
    <name type="scientific">Pyrenophora seminiperda CCB06</name>
    <dbReference type="NCBI Taxonomy" id="1302712"/>
    <lineage>
        <taxon>Eukaryota</taxon>
        <taxon>Fungi</taxon>
        <taxon>Dikarya</taxon>
        <taxon>Ascomycota</taxon>
        <taxon>Pezizomycotina</taxon>
        <taxon>Dothideomycetes</taxon>
        <taxon>Pleosporomycetidae</taxon>
        <taxon>Pleosporales</taxon>
        <taxon>Pleosporineae</taxon>
        <taxon>Pleosporaceae</taxon>
        <taxon>Pyrenophora</taxon>
    </lineage>
</organism>
<feature type="region of interest" description="Disordered" evidence="11">
    <location>
        <begin position="65"/>
        <end position="93"/>
    </location>
</feature>
<dbReference type="Pfam" id="PF03095">
    <property type="entry name" value="PTPA"/>
    <property type="match status" value="1"/>
</dbReference>
<evidence type="ECO:0000256" key="3">
    <source>
        <dbReference type="ARBA" id="ARBA00004496"/>
    </source>
</evidence>
<feature type="compositionally biased region" description="Polar residues" evidence="11">
    <location>
        <begin position="409"/>
        <end position="421"/>
    </location>
</feature>
<reference evidence="12 13" key="1">
    <citation type="journal article" date="2014" name="PLoS ONE">
        <title>De novo Genome Assembly of the Fungal Plant Pathogen Pyrenophora semeniperda.</title>
        <authorList>
            <person name="Soliai M.M."/>
            <person name="Meyer S.E."/>
            <person name="Udall J.A."/>
            <person name="Elzinga D.E."/>
            <person name="Hermansen R.A."/>
            <person name="Bodily P.M."/>
            <person name="Hart A.A."/>
            <person name="Coleman C.E."/>
        </authorList>
    </citation>
    <scope>NUCLEOTIDE SEQUENCE [LARGE SCALE GENOMIC DNA]</scope>
    <source>
        <strain evidence="12 13">CCB06</strain>
        <tissue evidence="12">Mycelium</tissue>
    </source>
</reference>
<evidence type="ECO:0000256" key="9">
    <source>
        <dbReference type="ARBA" id="ARBA00025287"/>
    </source>
</evidence>
<keyword evidence="8" id="KW-0539">Nucleus</keyword>
<feature type="compositionally biased region" description="Low complexity" evidence="11">
    <location>
        <begin position="422"/>
        <end position="435"/>
    </location>
</feature>
<evidence type="ECO:0000313" key="13">
    <source>
        <dbReference type="Proteomes" id="UP000265663"/>
    </source>
</evidence>
<evidence type="ECO:0000256" key="5">
    <source>
        <dbReference type="ARBA" id="ARBA00022490"/>
    </source>
</evidence>
<dbReference type="GO" id="GO:0003755">
    <property type="term" value="F:peptidyl-prolyl cis-trans isomerase activity"/>
    <property type="evidence" value="ECO:0007669"/>
    <property type="project" value="UniProtKB-KW"/>
</dbReference>
<dbReference type="GO" id="GO:0005634">
    <property type="term" value="C:nucleus"/>
    <property type="evidence" value="ECO:0007669"/>
    <property type="project" value="UniProtKB-SubCell"/>
</dbReference>
<dbReference type="EMBL" id="KE747815">
    <property type="protein sequence ID" value="RMZ68401.1"/>
    <property type="molecule type" value="Genomic_DNA"/>
</dbReference>
<comment type="function">
    <text evidence="9">PPIases accelerate the folding of proteins. It catalyzes the cis-trans isomerization of proline imidic peptide bonds in oligopeptides. Acts as a regulatory subunit for PP2A-like phosphatases modulating their activity or substrate specificity, probably by inducing a conformational change in the catalytic subunit, a direct target of the PPIase. Can reactivate inactive phosphatase PP2A-phosphatase methylesterase complexes (PP2Ai) in presence of ATP and Mg(2+) by dissociating the inactive form from the complex.</text>
</comment>
<proteinExistence type="inferred from homology"/>
<dbReference type="CDD" id="cd04087">
    <property type="entry name" value="PTPA"/>
    <property type="match status" value="1"/>
</dbReference>
<dbReference type="SUPFAM" id="SSF140984">
    <property type="entry name" value="PTPA-like"/>
    <property type="match status" value="1"/>
</dbReference>
<dbReference type="GO" id="GO:0000159">
    <property type="term" value="C:protein phosphatase type 2A complex"/>
    <property type="evidence" value="ECO:0007669"/>
    <property type="project" value="TreeGrafter"/>
</dbReference>
<dbReference type="GO" id="GO:0008160">
    <property type="term" value="F:protein tyrosine phosphatase activator activity"/>
    <property type="evidence" value="ECO:0007669"/>
    <property type="project" value="TreeGrafter"/>
</dbReference>
<comment type="subcellular location">
    <subcellularLocation>
        <location evidence="3 10">Cytoplasm</location>
    </subcellularLocation>
    <subcellularLocation>
        <location evidence="2">Nucleus</location>
    </subcellularLocation>
</comment>
<dbReference type="OrthoDB" id="16120at2759"/>
<evidence type="ECO:0000256" key="10">
    <source>
        <dbReference type="RuleBase" id="RU361210"/>
    </source>
</evidence>
<evidence type="ECO:0000256" key="6">
    <source>
        <dbReference type="ARBA" id="ARBA00023110"/>
    </source>
</evidence>
<gene>
    <name evidence="12" type="ORF">GMOD_00010038</name>
</gene>
<dbReference type="GO" id="GO:0007052">
    <property type="term" value="P:mitotic spindle organization"/>
    <property type="evidence" value="ECO:0007669"/>
    <property type="project" value="TreeGrafter"/>
</dbReference>
<feature type="region of interest" description="Disordered" evidence="11">
    <location>
        <begin position="409"/>
        <end position="555"/>
    </location>
</feature>
<evidence type="ECO:0000256" key="2">
    <source>
        <dbReference type="ARBA" id="ARBA00004123"/>
    </source>
</evidence>
<dbReference type="Proteomes" id="UP000265663">
    <property type="component" value="Unassembled WGS sequence"/>
</dbReference>